<organism evidence="1 2">
    <name type="scientific">Auriscalpium vulgare</name>
    <dbReference type="NCBI Taxonomy" id="40419"/>
    <lineage>
        <taxon>Eukaryota</taxon>
        <taxon>Fungi</taxon>
        <taxon>Dikarya</taxon>
        <taxon>Basidiomycota</taxon>
        <taxon>Agaricomycotina</taxon>
        <taxon>Agaricomycetes</taxon>
        <taxon>Russulales</taxon>
        <taxon>Auriscalpiaceae</taxon>
        <taxon>Auriscalpium</taxon>
    </lineage>
</organism>
<reference evidence="1" key="1">
    <citation type="submission" date="2021-02" db="EMBL/GenBank/DDBJ databases">
        <authorList>
            <consortium name="DOE Joint Genome Institute"/>
            <person name="Ahrendt S."/>
            <person name="Looney B.P."/>
            <person name="Miyauchi S."/>
            <person name="Morin E."/>
            <person name="Drula E."/>
            <person name="Courty P.E."/>
            <person name="Chicoki N."/>
            <person name="Fauchery L."/>
            <person name="Kohler A."/>
            <person name="Kuo A."/>
            <person name="Labutti K."/>
            <person name="Pangilinan J."/>
            <person name="Lipzen A."/>
            <person name="Riley R."/>
            <person name="Andreopoulos W."/>
            <person name="He G."/>
            <person name="Johnson J."/>
            <person name="Barry K.W."/>
            <person name="Grigoriev I.V."/>
            <person name="Nagy L."/>
            <person name="Hibbett D."/>
            <person name="Henrissat B."/>
            <person name="Matheny P.B."/>
            <person name="Labbe J."/>
            <person name="Martin F."/>
        </authorList>
    </citation>
    <scope>NUCLEOTIDE SEQUENCE</scope>
    <source>
        <strain evidence="1">FP105234-sp</strain>
    </source>
</reference>
<keyword evidence="2" id="KW-1185">Reference proteome</keyword>
<dbReference type="EMBL" id="MU276043">
    <property type="protein sequence ID" value="KAI0042880.1"/>
    <property type="molecule type" value="Genomic_DNA"/>
</dbReference>
<reference evidence="1" key="2">
    <citation type="journal article" date="2022" name="New Phytol.">
        <title>Evolutionary transition to the ectomycorrhizal habit in the genomes of a hyperdiverse lineage of mushroom-forming fungi.</title>
        <authorList>
            <person name="Looney B."/>
            <person name="Miyauchi S."/>
            <person name="Morin E."/>
            <person name="Drula E."/>
            <person name="Courty P.E."/>
            <person name="Kohler A."/>
            <person name="Kuo A."/>
            <person name="LaButti K."/>
            <person name="Pangilinan J."/>
            <person name="Lipzen A."/>
            <person name="Riley R."/>
            <person name="Andreopoulos W."/>
            <person name="He G."/>
            <person name="Johnson J."/>
            <person name="Nolan M."/>
            <person name="Tritt A."/>
            <person name="Barry K.W."/>
            <person name="Grigoriev I.V."/>
            <person name="Nagy L.G."/>
            <person name="Hibbett D."/>
            <person name="Henrissat B."/>
            <person name="Matheny P.B."/>
            <person name="Labbe J."/>
            <person name="Martin F.M."/>
        </authorList>
    </citation>
    <scope>NUCLEOTIDE SEQUENCE</scope>
    <source>
        <strain evidence="1">FP105234-sp</strain>
    </source>
</reference>
<protein>
    <submittedName>
        <fullName evidence="1">Uncharacterized protein</fullName>
    </submittedName>
</protein>
<gene>
    <name evidence="1" type="ORF">FA95DRAFT_1575449</name>
</gene>
<evidence type="ECO:0000313" key="2">
    <source>
        <dbReference type="Proteomes" id="UP000814033"/>
    </source>
</evidence>
<evidence type="ECO:0000313" key="1">
    <source>
        <dbReference type="EMBL" id="KAI0042880.1"/>
    </source>
</evidence>
<proteinExistence type="predicted"/>
<name>A0ACB8RG38_9AGAM</name>
<comment type="caution">
    <text evidence="1">The sequence shown here is derived from an EMBL/GenBank/DDBJ whole genome shotgun (WGS) entry which is preliminary data.</text>
</comment>
<sequence>MDGGTGMVGRWDGGTVGRWDGGTAPNHQPRCRLLQNTLFILTQQSDGGMEQRWDSVGQSEATVGRSKCRMVQPGRGDGPTGCTNAQWTFAPLCDGVTDCWTAGRSNCVTVPLCDSVQLSDGRTVGQWEGATVGCTMGPVVGWCKTIGCDTLRHCNCRIAGLLDSGIVRDGATVRDGAKLRDGATVRQCATRQGCEEVKNERCEEKEAGEQGMSAVVPTGAWVLVVQDLILSHQFGDRLTRRPHDICSRPPSHGGEGV</sequence>
<dbReference type="Proteomes" id="UP000814033">
    <property type="component" value="Unassembled WGS sequence"/>
</dbReference>
<accession>A0ACB8RG38</accession>